<dbReference type="RefSeq" id="WP_140284209.1">
    <property type="nucleotide sequence ID" value="NZ_CP034285.1"/>
</dbReference>
<comment type="caution">
    <text evidence="2">The sequence shown here is derived from an EMBL/GenBank/DDBJ whole genome shotgun (WGS) entry which is preliminary data.</text>
</comment>
<sequence length="334" mass="34436">MALPLIVPIVAGLAGLYGAGKAVKATSDSNSANKLNEKAEDLVSFCQDSVEVKRVCCNSSLEELGQKKFDAITKTLGNFVEVYSKLKNVSLTTDKELGDLMLSDFDEHALDEMRNEVSMLSGAALGIGSGALGGGMAALGAYSGTMMLASASTGTAIGSLSGAAATNATMAWLGGGSLASGGFGMAGGVVVLGTLATGPALLIFGSVLSAKAESKLNDAKANLEKANAFEVECGVVITKLEGISEVSKLASDTLSNLRTQCRRSCSALKNIIKSKGTDYSVFSESERALVFKTVKLAQLIKVLVDTAILDEEGNLLNDACSNINSTYMISSELV</sequence>
<proteinExistence type="predicted"/>
<gene>
    <name evidence="2" type="ORF">HKB21_23595</name>
</gene>
<organism evidence="2 3">
    <name type="scientific">Vibrio parahaemolyticus</name>
    <dbReference type="NCBI Taxonomy" id="670"/>
    <lineage>
        <taxon>Bacteria</taxon>
        <taxon>Pseudomonadati</taxon>
        <taxon>Pseudomonadota</taxon>
        <taxon>Gammaproteobacteria</taxon>
        <taxon>Vibrionales</taxon>
        <taxon>Vibrionaceae</taxon>
        <taxon>Vibrio</taxon>
    </lineage>
</organism>
<keyword evidence="1" id="KW-1133">Transmembrane helix</keyword>
<reference evidence="2 3" key="1">
    <citation type="submission" date="2020-04" db="EMBL/GenBank/DDBJ databases">
        <title>Whole-genome sequencing of Vibrio spp. from China reveals different genetic environments of blaCTX-M-14 among diverse lineages.</title>
        <authorList>
            <person name="Zheng Z."/>
            <person name="Ye L."/>
            <person name="Chen S."/>
        </authorList>
    </citation>
    <scope>NUCLEOTIDE SEQUENCE [LARGE SCALE GENOMIC DNA]</scope>
    <source>
        <strain evidence="2 3">Vb0574</strain>
    </source>
</reference>
<feature type="transmembrane region" description="Helical" evidence="1">
    <location>
        <begin position="154"/>
        <end position="173"/>
    </location>
</feature>
<name>A0A7Y0S912_VIBPH</name>
<evidence type="ECO:0000313" key="2">
    <source>
        <dbReference type="EMBL" id="NMU28597.1"/>
    </source>
</evidence>
<evidence type="ECO:0000256" key="1">
    <source>
        <dbReference type="SAM" id="Phobius"/>
    </source>
</evidence>
<evidence type="ECO:0008006" key="4">
    <source>
        <dbReference type="Google" id="ProtNLM"/>
    </source>
</evidence>
<dbReference type="Proteomes" id="UP000555836">
    <property type="component" value="Unassembled WGS sequence"/>
</dbReference>
<dbReference type="EMBL" id="JABCLD010002028">
    <property type="protein sequence ID" value="NMU28597.1"/>
    <property type="molecule type" value="Genomic_DNA"/>
</dbReference>
<dbReference type="AlphaFoldDB" id="A0A7Y0S912"/>
<evidence type="ECO:0000313" key="3">
    <source>
        <dbReference type="Proteomes" id="UP000555836"/>
    </source>
</evidence>
<feature type="transmembrane region" description="Helical" evidence="1">
    <location>
        <begin position="119"/>
        <end position="142"/>
    </location>
</feature>
<accession>A0A7Y0S912</accession>
<keyword evidence="1" id="KW-0472">Membrane</keyword>
<keyword evidence="1" id="KW-0812">Transmembrane</keyword>
<feature type="transmembrane region" description="Helical" evidence="1">
    <location>
        <begin position="185"/>
        <end position="210"/>
    </location>
</feature>
<protein>
    <recommendedName>
        <fullName evidence="4">Chemotaxis protein</fullName>
    </recommendedName>
</protein>